<dbReference type="PROSITE" id="PS50051">
    <property type="entry name" value="MCM_2"/>
    <property type="match status" value="1"/>
</dbReference>
<keyword evidence="2 12" id="KW-0235">DNA replication</keyword>
<accession>A0A367YMB6</accession>
<dbReference type="InterPro" id="IPR041562">
    <property type="entry name" value="MCM_lid"/>
</dbReference>
<dbReference type="Pfam" id="PF17207">
    <property type="entry name" value="MCM_OB"/>
    <property type="match status" value="1"/>
</dbReference>
<dbReference type="SMART" id="SM00382">
    <property type="entry name" value="AAA"/>
    <property type="match status" value="1"/>
</dbReference>
<dbReference type="PANTHER" id="PTHR11630">
    <property type="entry name" value="DNA REPLICATION LICENSING FACTOR MCM FAMILY MEMBER"/>
    <property type="match status" value="1"/>
</dbReference>
<comment type="subcellular location">
    <subcellularLocation>
        <location evidence="1 12">Nucleus</location>
    </subcellularLocation>
</comment>
<comment type="caution">
    <text evidence="14">The sequence shown here is derived from an EMBL/GenBank/DDBJ whole genome shotgun (WGS) entry which is preliminary data.</text>
</comment>
<dbReference type="PRINTS" id="PR01663">
    <property type="entry name" value="MCMPROTEIN7"/>
</dbReference>
<dbReference type="GO" id="GO:0003697">
    <property type="term" value="F:single-stranded DNA binding"/>
    <property type="evidence" value="ECO:0007669"/>
    <property type="project" value="TreeGrafter"/>
</dbReference>
<dbReference type="GO" id="GO:0006279">
    <property type="term" value="P:premeiotic DNA replication"/>
    <property type="evidence" value="ECO:0007669"/>
    <property type="project" value="UniProtKB-ARBA"/>
</dbReference>
<dbReference type="PROSITE" id="PS00847">
    <property type="entry name" value="MCM_1"/>
    <property type="match status" value="1"/>
</dbReference>
<comment type="catalytic activity">
    <reaction evidence="10">
        <text>ATP + H2O = ADP + phosphate + H(+)</text>
        <dbReference type="Rhea" id="RHEA:13065"/>
        <dbReference type="ChEBI" id="CHEBI:15377"/>
        <dbReference type="ChEBI" id="CHEBI:15378"/>
        <dbReference type="ChEBI" id="CHEBI:30616"/>
        <dbReference type="ChEBI" id="CHEBI:43474"/>
        <dbReference type="ChEBI" id="CHEBI:456216"/>
        <dbReference type="EC" id="3.6.4.12"/>
    </reaction>
    <physiologicalReaction direction="left-to-right" evidence="10">
        <dbReference type="Rhea" id="RHEA:13066"/>
    </physiologicalReaction>
</comment>
<dbReference type="GO" id="GO:0005524">
    <property type="term" value="F:ATP binding"/>
    <property type="evidence" value="ECO:0007669"/>
    <property type="project" value="UniProtKB-KW"/>
</dbReference>
<dbReference type="Gene3D" id="2.20.28.10">
    <property type="match status" value="1"/>
</dbReference>
<dbReference type="InterPro" id="IPR027925">
    <property type="entry name" value="MCM_N"/>
</dbReference>
<dbReference type="SUPFAM" id="SSF52540">
    <property type="entry name" value="P-loop containing nucleoside triphosphate hydrolases"/>
    <property type="match status" value="1"/>
</dbReference>
<dbReference type="Proteomes" id="UP000253472">
    <property type="component" value="Unassembled WGS sequence"/>
</dbReference>
<dbReference type="GO" id="GO:0042555">
    <property type="term" value="C:MCM complex"/>
    <property type="evidence" value="ECO:0007669"/>
    <property type="project" value="InterPro"/>
</dbReference>
<dbReference type="InterPro" id="IPR012340">
    <property type="entry name" value="NA-bd_OB-fold"/>
</dbReference>
<dbReference type="InterPro" id="IPR027417">
    <property type="entry name" value="P-loop_NTPase"/>
</dbReference>
<dbReference type="Gene3D" id="3.40.50.300">
    <property type="entry name" value="P-loop containing nucleotide triphosphate hydrolases"/>
    <property type="match status" value="1"/>
</dbReference>
<evidence type="ECO:0000256" key="12">
    <source>
        <dbReference type="RuleBase" id="RU365012"/>
    </source>
</evidence>
<organism evidence="14 15">
    <name type="scientific">Candida viswanathii</name>
    <dbReference type="NCBI Taxonomy" id="5486"/>
    <lineage>
        <taxon>Eukaryota</taxon>
        <taxon>Fungi</taxon>
        <taxon>Dikarya</taxon>
        <taxon>Ascomycota</taxon>
        <taxon>Saccharomycotina</taxon>
        <taxon>Pichiomycetes</taxon>
        <taxon>Debaryomycetaceae</taxon>
        <taxon>Candida/Lodderomyces clade</taxon>
        <taxon>Candida</taxon>
    </lineage>
</organism>
<dbReference type="Gene3D" id="2.40.50.140">
    <property type="entry name" value="Nucleic acid-binding proteins"/>
    <property type="match status" value="1"/>
</dbReference>
<evidence type="ECO:0000256" key="9">
    <source>
        <dbReference type="ARBA" id="ARBA00023306"/>
    </source>
</evidence>
<keyword evidence="5 12" id="KW-0347">Helicase</keyword>
<dbReference type="PRINTS" id="PR01657">
    <property type="entry name" value="MCMFAMILY"/>
</dbReference>
<dbReference type="InterPro" id="IPR008050">
    <property type="entry name" value="MCM7"/>
</dbReference>
<dbReference type="GO" id="GO:0071162">
    <property type="term" value="C:CMG complex"/>
    <property type="evidence" value="ECO:0007669"/>
    <property type="project" value="UniProtKB-ARBA"/>
</dbReference>
<dbReference type="InterPro" id="IPR031327">
    <property type="entry name" value="MCM"/>
</dbReference>
<dbReference type="CDD" id="cd17758">
    <property type="entry name" value="MCM7"/>
    <property type="match status" value="1"/>
</dbReference>
<evidence type="ECO:0000313" key="15">
    <source>
        <dbReference type="Proteomes" id="UP000253472"/>
    </source>
</evidence>
<evidence type="ECO:0000256" key="1">
    <source>
        <dbReference type="ARBA" id="ARBA00004123"/>
    </source>
</evidence>
<dbReference type="GO" id="GO:0017116">
    <property type="term" value="F:single-stranded DNA helicase activity"/>
    <property type="evidence" value="ECO:0007669"/>
    <property type="project" value="TreeGrafter"/>
</dbReference>
<dbReference type="GO" id="GO:0006271">
    <property type="term" value="P:DNA strand elongation involved in DNA replication"/>
    <property type="evidence" value="ECO:0007669"/>
    <property type="project" value="TreeGrafter"/>
</dbReference>
<dbReference type="STRING" id="5486.A0A367YMB6"/>
<evidence type="ECO:0000256" key="7">
    <source>
        <dbReference type="ARBA" id="ARBA00023125"/>
    </source>
</evidence>
<keyword evidence="6 11" id="KW-0067">ATP-binding</keyword>
<dbReference type="GO" id="GO:0016887">
    <property type="term" value="F:ATP hydrolysis activity"/>
    <property type="evidence" value="ECO:0007669"/>
    <property type="project" value="RHEA"/>
</dbReference>
<dbReference type="FunFam" id="3.40.50.300:FF:000288">
    <property type="entry name" value="DNA replication licensing factor MCM7"/>
    <property type="match status" value="1"/>
</dbReference>
<dbReference type="Pfam" id="PF00493">
    <property type="entry name" value="MCM"/>
    <property type="match status" value="1"/>
</dbReference>
<comment type="similarity">
    <text evidence="11">Belongs to the MCM family.</text>
</comment>
<dbReference type="EC" id="3.6.4.12" evidence="12"/>
<evidence type="ECO:0000256" key="4">
    <source>
        <dbReference type="ARBA" id="ARBA00022801"/>
    </source>
</evidence>
<evidence type="ECO:0000256" key="8">
    <source>
        <dbReference type="ARBA" id="ARBA00023242"/>
    </source>
</evidence>
<name>A0A367YMB6_9ASCO</name>
<dbReference type="Pfam" id="PF24901">
    <property type="entry name" value="WHD_MCM7"/>
    <property type="match status" value="1"/>
</dbReference>
<sequence>MSATTTTTAAVLPAIQLNVNYGEVKKVVKDFLTGFKDTTIDIDEEIEQVHSGKYMNILQQVANRKKTTVYIEFDDLKSFLLNYDPENQAAYNQARTLLPTIISNTRHFVELFSEVIDEILPEPTEEISYRDDVLDVILHQRRLRNTRLQQESNDEFNQLREGFTQPDDGGDVENPTDPNLFPAKLTRRYCLYFAPLSNSKSLSVRQTKGKYVGHYITVRGIVTRVSDVKPSALVIAYTCDKCGYEIFQEVNSKVFTPLTECSSPSCVSDNNKGQLFMSTRASKFSAFQEVKIQELSSQVPVGHIPRSLTVHVNGDLVRSMNPGDTVDISGIFMPSPYTGFRALKAGLLTETYLETQYVKQHKKQYDLMTLSSQAQEKIDDLLMHGDVYNKLAKSIAPEIYGHLDVKKILLLLLCGGVTKEVGDGLKIRGDINVCLMGDPGVAKSQLLKAIGKIAPRSVYTTGRGSSGVGLTAAVMRDPITDEMVLEGGALVLADNGICCIDEFDKMDESDRTAIHEVMEQQTISISKAGITTTLNARTSILAAANPLYGRYNPRLSPHENINLPAALLSRFDIMFLILDQPSRENDERLAQHVAYVHMHNKQPDMDFTPIDSNTIREYISRARTFRPVVPKEVGDYVVQSYINMRKEAHRNEGSVKKFSHITPRTLLGILRLAQASARLRFDNNVTFEDVDEALRLIQVSKSSLYVEDNGFREDESSTSKIYQIIRSIAIGDGTRFSKTLPMSELRDRVIAKGFTIQQFDDCIFEYDGVGIWQKIDNGETLMFTNTGDEEDETMMD</sequence>
<dbReference type="GO" id="GO:0043596">
    <property type="term" value="C:nuclear replication fork"/>
    <property type="evidence" value="ECO:0007669"/>
    <property type="project" value="UniProtKB-ARBA"/>
</dbReference>
<dbReference type="GO" id="GO:0006267">
    <property type="term" value="P:pre-replicative complex assembly involved in nuclear cell cycle DNA replication"/>
    <property type="evidence" value="ECO:0007669"/>
    <property type="project" value="UniProtKB-ARBA"/>
</dbReference>
<keyword evidence="3 11" id="KW-0547">Nucleotide-binding</keyword>
<dbReference type="GO" id="GO:0003688">
    <property type="term" value="F:DNA replication origin binding"/>
    <property type="evidence" value="ECO:0007669"/>
    <property type="project" value="UniProtKB-ARBA"/>
</dbReference>
<dbReference type="AlphaFoldDB" id="A0A367YMB6"/>
<evidence type="ECO:0000313" key="14">
    <source>
        <dbReference type="EMBL" id="RCK66984.1"/>
    </source>
</evidence>
<comment type="function">
    <text evidence="12">Acts as component of the MCM2-7 complex (MCM complex) which is the replicative helicase essential for 'once per cell cycle' DNA replication initiation and elongation in eukaryotic cells. The active ATPase sites in the MCM2-7 ring are formed through the interaction surfaces of two neighboring subunits such that a critical structure of a conserved arginine finger motif is provided in trans relative to the ATP-binding site of the Walker A box of the adjacent subunit. The six ATPase active sites, however, are likely to contribute differentially to the complex helicase activity.</text>
</comment>
<dbReference type="InterPro" id="IPR033762">
    <property type="entry name" value="MCM_OB"/>
</dbReference>
<dbReference type="SMART" id="SM00350">
    <property type="entry name" value="MCM"/>
    <property type="match status" value="1"/>
</dbReference>
<feature type="domain" description="MCM C-terminal AAA(+) ATPase" evidence="13">
    <location>
        <begin position="387"/>
        <end position="593"/>
    </location>
</feature>
<dbReference type="GO" id="GO:0000727">
    <property type="term" value="P:double-strand break repair via break-induced replication"/>
    <property type="evidence" value="ECO:0007669"/>
    <property type="project" value="TreeGrafter"/>
</dbReference>
<dbReference type="Pfam" id="PF17855">
    <property type="entry name" value="MCM_lid"/>
    <property type="match status" value="1"/>
</dbReference>
<evidence type="ECO:0000256" key="2">
    <source>
        <dbReference type="ARBA" id="ARBA00022705"/>
    </source>
</evidence>
<dbReference type="OrthoDB" id="3207464at2759"/>
<dbReference type="Gene3D" id="3.30.1640.10">
    <property type="entry name" value="mini-chromosome maintenance (MCM) complex, chain A, domain 1"/>
    <property type="match status" value="1"/>
</dbReference>
<evidence type="ECO:0000256" key="10">
    <source>
        <dbReference type="ARBA" id="ARBA00048432"/>
    </source>
</evidence>
<dbReference type="InterPro" id="IPR003593">
    <property type="entry name" value="AAA+_ATPase"/>
</dbReference>
<evidence type="ECO:0000256" key="5">
    <source>
        <dbReference type="ARBA" id="ARBA00022806"/>
    </source>
</evidence>
<dbReference type="PANTHER" id="PTHR11630:SF26">
    <property type="entry name" value="DNA REPLICATION LICENSING FACTOR MCM7"/>
    <property type="match status" value="1"/>
</dbReference>
<keyword evidence="7 11" id="KW-0238">DNA-binding</keyword>
<dbReference type="SUPFAM" id="SSF50249">
    <property type="entry name" value="Nucleic acid-binding proteins"/>
    <property type="match status" value="1"/>
</dbReference>
<dbReference type="InterPro" id="IPR001208">
    <property type="entry name" value="MCM_dom"/>
</dbReference>
<dbReference type="GO" id="GO:0097373">
    <property type="term" value="C:MCM core complex"/>
    <property type="evidence" value="ECO:0007669"/>
    <property type="project" value="UniProtKB-ARBA"/>
</dbReference>
<dbReference type="FunFam" id="2.20.28.10:FF:000004">
    <property type="entry name" value="DNA replication licensing factor MCM7"/>
    <property type="match status" value="1"/>
</dbReference>
<reference evidence="14 15" key="1">
    <citation type="submission" date="2018-06" db="EMBL/GenBank/DDBJ databases">
        <title>Whole genome sequencing of Candida tropicalis (genome annotated by CSBL at Korea University).</title>
        <authorList>
            <person name="Ahn J."/>
        </authorList>
    </citation>
    <scope>NUCLEOTIDE SEQUENCE [LARGE SCALE GENOMIC DNA]</scope>
    <source>
        <strain evidence="14 15">ATCC 20962</strain>
    </source>
</reference>
<proteinExistence type="inferred from homology"/>
<dbReference type="InterPro" id="IPR018525">
    <property type="entry name" value="MCM_CS"/>
</dbReference>
<keyword evidence="4 12" id="KW-0378">Hydrolase</keyword>
<dbReference type="EMBL" id="QLNQ01000001">
    <property type="protein sequence ID" value="RCK66984.1"/>
    <property type="molecule type" value="Genomic_DNA"/>
</dbReference>
<dbReference type="GO" id="GO:0005656">
    <property type="term" value="C:nuclear pre-replicative complex"/>
    <property type="evidence" value="ECO:0007669"/>
    <property type="project" value="UniProtKB-ARBA"/>
</dbReference>
<gene>
    <name evidence="14" type="primary">MCM7_0</name>
    <name evidence="12" type="synonym">MCM7</name>
    <name evidence="14" type="ORF">Cantr_02599</name>
</gene>
<keyword evidence="15" id="KW-1185">Reference proteome</keyword>
<dbReference type="Pfam" id="PF14551">
    <property type="entry name" value="MCM_N"/>
    <property type="match status" value="1"/>
</dbReference>
<evidence type="ECO:0000256" key="11">
    <source>
        <dbReference type="RuleBase" id="RU004070"/>
    </source>
</evidence>
<keyword evidence="8 12" id="KW-0539">Nucleus</keyword>
<evidence type="ECO:0000256" key="6">
    <source>
        <dbReference type="ARBA" id="ARBA00022840"/>
    </source>
</evidence>
<evidence type="ECO:0000259" key="13">
    <source>
        <dbReference type="PROSITE" id="PS50051"/>
    </source>
</evidence>
<protein>
    <recommendedName>
        <fullName evidence="12">DNA replication licensing factor MCM7</fullName>
        <ecNumber evidence="12">3.6.4.12</ecNumber>
    </recommendedName>
</protein>
<keyword evidence="9 12" id="KW-0131">Cell cycle</keyword>
<dbReference type="GO" id="GO:0006270">
    <property type="term" value="P:DNA replication initiation"/>
    <property type="evidence" value="ECO:0007669"/>
    <property type="project" value="InterPro"/>
</dbReference>
<evidence type="ECO:0000256" key="3">
    <source>
        <dbReference type="ARBA" id="ARBA00022741"/>
    </source>
</evidence>